<evidence type="ECO:0000256" key="1">
    <source>
        <dbReference type="SAM" id="MobiDB-lite"/>
    </source>
</evidence>
<dbReference type="Proteomes" id="UP000031443">
    <property type="component" value="Unassembled WGS sequence"/>
</dbReference>
<accession>M7BSD9</accession>
<dbReference type="AlphaFoldDB" id="M7BSD9"/>
<sequence length="225" mass="24666">MSSLTAGSAGSDRSNGDQFIESSLDAINQPSSALPSTPVLQCNERRRQSRWGSGSNRLSAVETPQVNSPVQRTGIKPMHQFSPIKALLGFVQAHCIDVLVKLGFMLEMAHLDYHAHCKESDVLVKLGFMLEMAHLDYHAHCKESDVLVKLGFMLEVAHLDCHAHCGESGQFGCAIAGDGTASGRWAQRSRGERGLSVAIKHSEIIINYIPYSYNQHQSVEKHADI</sequence>
<name>M7BSD9_CHEMY</name>
<gene>
    <name evidence="2" type="ORF">UY3_07826</name>
</gene>
<feature type="region of interest" description="Disordered" evidence="1">
    <location>
        <begin position="44"/>
        <end position="72"/>
    </location>
</feature>
<feature type="region of interest" description="Disordered" evidence="1">
    <location>
        <begin position="1"/>
        <end position="22"/>
    </location>
</feature>
<proteinExistence type="predicted"/>
<organism evidence="2 3">
    <name type="scientific">Chelonia mydas</name>
    <name type="common">Green sea-turtle</name>
    <name type="synonym">Chelonia agassizi</name>
    <dbReference type="NCBI Taxonomy" id="8469"/>
    <lineage>
        <taxon>Eukaryota</taxon>
        <taxon>Metazoa</taxon>
        <taxon>Chordata</taxon>
        <taxon>Craniata</taxon>
        <taxon>Vertebrata</taxon>
        <taxon>Euteleostomi</taxon>
        <taxon>Archelosauria</taxon>
        <taxon>Testudinata</taxon>
        <taxon>Testudines</taxon>
        <taxon>Cryptodira</taxon>
        <taxon>Durocryptodira</taxon>
        <taxon>Americhelydia</taxon>
        <taxon>Chelonioidea</taxon>
        <taxon>Cheloniidae</taxon>
        <taxon>Chelonia</taxon>
    </lineage>
</organism>
<evidence type="ECO:0000313" key="2">
    <source>
        <dbReference type="EMBL" id="EMP35018.1"/>
    </source>
</evidence>
<dbReference type="EMBL" id="KB530244">
    <property type="protein sequence ID" value="EMP35018.1"/>
    <property type="molecule type" value="Genomic_DNA"/>
</dbReference>
<protein>
    <submittedName>
        <fullName evidence="2">Uncharacterized protein</fullName>
    </submittedName>
</protein>
<feature type="compositionally biased region" description="Polar residues" evidence="1">
    <location>
        <begin position="50"/>
        <end position="71"/>
    </location>
</feature>
<reference evidence="3" key="1">
    <citation type="journal article" date="2013" name="Nat. Genet.">
        <title>The draft genomes of soft-shell turtle and green sea turtle yield insights into the development and evolution of the turtle-specific body plan.</title>
        <authorList>
            <person name="Wang Z."/>
            <person name="Pascual-Anaya J."/>
            <person name="Zadissa A."/>
            <person name="Li W."/>
            <person name="Niimura Y."/>
            <person name="Huang Z."/>
            <person name="Li C."/>
            <person name="White S."/>
            <person name="Xiong Z."/>
            <person name="Fang D."/>
            <person name="Wang B."/>
            <person name="Ming Y."/>
            <person name="Chen Y."/>
            <person name="Zheng Y."/>
            <person name="Kuraku S."/>
            <person name="Pignatelli M."/>
            <person name="Herrero J."/>
            <person name="Beal K."/>
            <person name="Nozawa M."/>
            <person name="Li Q."/>
            <person name="Wang J."/>
            <person name="Zhang H."/>
            <person name="Yu L."/>
            <person name="Shigenobu S."/>
            <person name="Wang J."/>
            <person name="Liu J."/>
            <person name="Flicek P."/>
            <person name="Searle S."/>
            <person name="Wang J."/>
            <person name="Kuratani S."/>
            <person name="Yin Y."/>
            <person name="Aken B."/>
            <person name="Zhang G."/>
            <person name="Irie N."/>
        </authorList>
    </citation>
    <scope>NUCLEOTIDE SEQUENCE [LARGE SCALE GENOMIC DNA]</scope>
</reference>
<keyword evidence="3" id="KW-1185">Reference proteome</keyword>
<evidence type="ECO:0000313" key="3">
    <source>
        <dbReference type="Proteomes" id="UP000031443"/>
    </source>
</evidence>